<dbReference type="Proteomes" id="UP000276603">
    <property type="component" value="Unassembled WGS sequence"/>
</dbReference>
<proteinExistence type="predicted"/>
<protein>
    <submittedName>
        <fullName evidence="1">Uncharacterized protein</fullName>
    </submittedName>
</protein>
<dbReference type="EMBL" id="RBCJ01000002">
    <property type="protein sequence ID" value="RKN81790.1"/>
    <property type="molecule type" value="Genomic_DNA"/>
</dbReference>
<evidence type="ECO:0000313" key="1">
    <source>
        <dbReference type="EMBL" id="RKN81790.1"/>
    </source>
</evidence>
<dbReference type="AlphaFoldDB" id="A0A3B0C884"/>
<comment type="caution">
    <text evidence="1">The sequence shown here is derived from an EMBL/GenBank/DDBJ whole genome shotgun (WGS) entry which is preliminary data.</text>
</comment>
<keyword evidence="2" id="KW-1185">Reference proteome</keyword>
<gene>
    <name evidence="1" type="ORF">D7Z94_12950</name>
</gene>
<accession>A0A3B0C884</accession>
<name>A0A3B0C884_9FLAO</name>
<evidence type="ECO:0000313" key="2">
    <source>
        <dbReference type="Proteomes" id="UP000276603"/>
    </source>
</evidence>
<organism evidence="1 2">
    <name type="scientific">Ulvibacterium marinum</name>
    <dbReference type="NCBI Taxonomy" id="2419782"/>
    <lineage>
        <taxon>Bacteria</taxon>
        <taxon>Pseudomonadati</taxon>
        <taxon>Bacteroidota</taxon>
        <taxon>Flavobacteriia</taxon>
        <taxon>Flavobacteriales</taxon>
        <taxon>Flavobacteriaceae</taxon>
        <taxon>Ulvibacterium</taxon>
    </lineage>
</organism>
<sequence>MLLTFLVFGKIVIAKIPTTRNLCSPIYFTRIASEQISPVTENLGDSATVLKNVNTAISPRLVFTFNALFAVSPQVAKIQAASAIHITSVEFPTPIAIYIVDDLLICVVVRGSGTSLIY</sequence>
<reference evidence="1 2" key="1">
    <citation type="submission" date="2018-10" db="EMBL/GenBank/DDBJ databases">
        <title>Ulvibacterium marinum gen. nov., sp. nov., a novel marine bacterium of the family Flavobacteriaceae, isolated from a culture of the green alga Ulva prolifera.</title>
        <authorList>
            <person name="Zhang Z."/>
        </authorList>
    </citation>
    <scope>NUCLEOTIDE SEQUENCE [LARGE SCALE GENOMIC DNA]</scope>
    <source>
        <strain evidence="1 2">CCMM003</strain>
    </source>
</reference>